<dbReference type="InterPro" id="IPR008302">
    <property type="entry name" value="NamZ"/>
</dbReference>
<evidence type="ECO:0000313" key="4">
    <source>
        <dbReference type="Proteomes" id="UP000634529"/>
    </source>
</evidence>
<dbReference type="InterPro" id="IPR048503">
    <property type="entry name" value="NamZ_C"/>
</dbReference>
<keyword evidence="4" id="KW-1185">Reference proteome</keyword>
<accession>A0ABR9AWW0</accession>
<dbReference type="Pfam" id="PF07075">
    <property type="entry name" value="NamZ_N"/>
    <property type="match status" value="1"/>
</dbReference>
<evidence type="ECO:0000259" key="1">
    <source>
        <dbReference type="Pfam" id="PF07075"/>
    </source>
</evidence>
<dbReference type="InterPro" id="IPR048502">
    <property type="entry name" value="NamZ_N"/>
</dbReference>
<feature type="domain" description="Peptidoglycan beta-N-acetylmuramidase NamZ C-terminal" evidence="2">
    <location>
        <begin position="230"/>
        <end position="385"/>
    </location>
</feature>
<reference evidence="3 4" key="1">
    <citation type="submission" date="2020-09" db="EMBL/GenBank/DDBJ databases">
        <title>Paenibacillus sp. CAU 1523 isolated from sand of Haeundae Beach.</title>
        <authorList>
            <person name="Kim W."/>
        </authorList>
    </citation>
    <scope>NUCLEOTIDE SEQUENCE [LARGE SCALE GENOMIC DNA]</scope>
    <source>
        <strain evidence="3 4">CAU 1523</strain>
    </source>
</reference>
<dbReference type="Gene3D" id="3.40.50.12170">
    <property type="entry name" value="Uncharacterised protein PF07075, DUF1343"/>
    <property type="match status" value="1"/>
</dbReference>
<dbReference type="PIRSF" id="PIRSF016719">
    <property type="entry name" value="UCP016719"/>
    <property type="match status" value="1"/>
</dbReference>
<gene>
    <name evidence="3" type="ORF">IFO66_09965</name>
</gene>
<organism evidence="3 4">
    <name type="scientific">Paenibacillus arenosi</name>
    <dbReference type="NCBI Taxonomy" id="2774142"/>
    <lineage>
        <taxon>Bacteria</taxon>
        <taxon>Bacillati</taxon>
        <taxon>Bacillota</taxon>
        <taxon>Bacilli</taxon>
        <taxon>Bacillales</taxon>
        <taxon>Paenibacillaceae</taxon>
        <taxon>Paenibacillus</taxon>
    </lineage>
</organism>
<dbReference type="Pfam" id="PF20732">
    <property type="entry name" value="NamZ_C"/>
    <property type="match status" value="1"/>
</dbReference>
<name>A0ABR9AWW0_9BACL</name>
<dbReference type="Proteomes" id="UP000634529">
    <property type="component" value="Unassembled WGS sequence"/>
</dbReference>
<protein>
    <submittedName>
        <fullName evidence="3">DUF1343 domain-containing protein</fullName>
    </submittedName>
</protein>
<dbReference type="EMBL" id="JACYTN010000005">
    <property type="protein sequence ID" value="MBD8498624.1"/>
    <property type="molecule type" value="Genomic_DNA"/>
</dbReference>
<feature type="domain" description="Peptidoglycan beta-N-acetylmuramidase NamZ N-terminal" evidence="1">
    <location>
        <begin position="25"/>
        <end position="225"/>
    </location>
</feature>
<comment type="caution">
    <text evidence="3">The sequence shown here is derived from an EMBL/GenBank/DDBJ whole genome shotgun (WGS) entry which is preliminary data.</text>
</comment>
<evidence type="ECO:0000313" key="3">
    <source>
        <dbReference type="EMBL" id="MBD8498624.1"/>
    </source>
</evidence>
<dbReference type="PANTHER" id="PTHR42915:SF1">
    <property type="entry name" value="PEPTIDOGLYCAN BETA-N-ACETYLMURAMIDASE NAMZ"/>
    <property type="match status" value="1"/>
</dbReference>
<dbReference type="Gene3D" id="3.90.1150.140">
    <property type="match status" value="1"/>
</dbReference>
<dbReference type="PANTHER" id="PTHR42915">
    <property type="entry name" value="HYPOTHETICAL 460 KDA PROTEIN IN FEUA-SIGW INTERGENIC REGION [PRECURSOR]"/>
    <property type="match status" value="1"/>
</dbReference>
<proteinExistence type="predicted"/>
<evidence type="ECO:0000259" key="2">
    <source>
        <dbReference type="Pfam" id="PF20732"/>
    </source>
</evidence>
<sequence length="387" mass="43581">MNKVRTGADQLSAIATDLLAGKRFGLLTNPTGINAQYRSTIDSCAAISEGKLTAFFACEHGLRSEKQAGIQFEDELDPVYGLPVYSLYGSNRKPTTSMLADLDVLIVDIQDLGIRFYTYLTTLIYVIEACAEHGVTLIVLDRPNPLGGTKVEGGLLNEQYRSMVGAWRMPMLTGMTIGEFARLINGQRDTPCDLKVIPLLGWNRKMEYSDTGLPWLMPSPNMPTIDTVRVYGGHCLFEGTNLSEGRGTTKPFELIGAPWLQSEKLCKVMNELQLPGVHFHPYTFTPMFSKHQGERCQGIFTYVTDRSTYQSVETGLHLVHYVMLLHEHNFEWLGNEAGHPFIDLLTGDNRVRLQLHEAQGLNEIVESWSHDSTQWRESRKPFLLYEE</sequence>